<dbReference type="Pfam" id="PF13631">
    <property type="entry name" value="Cytochrom_B_N_2"/>
    <property type="match status" value="1"/>
</dbReference>
<dbReference type="GO" id="GO:0009055">
    <property type="term" value="F:electron transfer activity"/>
    <property type="evidence" value="ECO:0007669"/>
    <property type="project" value="InterPro"/>
</dbReference>
<keyword evidence="2" id="KW-0813">Transport</keyword>
<dbReference type="Pfam" id="PF03161">
    <property type="entry name" value="LAGLIDADG_2"/>
    <property type="match status" value="1"/>
</dbReference>
<evidence type="ECO:0000256" key="4">
    <source>
        <dbReference type="ARBA" id="ARBA00022982"/>
    </source>
</evidence>
<evidence type="ECO:0000256" key="6">
    <source>
        <dbReference type="ARBA" id="ARBA00023136"/>
    </source>
</evidence>
<evidence type="ECO:0000256" key="7">
    <source>
        <dbReference type="SAM" id="Phobius"/>
    </source>
</evidence>
<keyword evidence="8" id="KW-0732">Signal</keyword>
<dbReference type="SUPFAM" id="SSF81648">
    <property type="entry name" value="a domain/subunit of cytochrome bc1 complex (Ubiquinol-cytochrome c reductase)"/>
    <property type="match status" value="1"/>
</dbReference>
<dbReference type="AlphaFoldDB" id="A0A367J0M4"/>
<keyword evidence="11" id="KW-1185">Reference proteome</keyword>
<dbReference type="InterPro" id="IPR005797">
    <property type="entry name" value="Cyt_b/b6_N"/>
</dbReference>
<evidence type="ECO:0000256" key="2">
    <source>
        <dbReference type="ARBA" id="ARBA00022448"/>
    </source>
</evidence>
<organism evidence="10 11">
    <name type="scientific">Rhizopus azygosporus</name>
    <name type="common">Rhizopus microsporus var. azygosporus</name>
    <dbReference type="NCBI Taxonomy" id="86630"/>
    <lineage>
        <taxon>Eukaryota</taxon>
        <taxon>Fungi</taxon>
        <taxon>Fungi incertae sedis</taxon>
        <taxon>Mucoromycota</taxon>
        <taxon>Mucoromycotina</taxon>
        <taxon>Mucoromycetes</taxon>
        <taxon>Mucorales</taxon>
        <taxon>Mucorineae</taxon>
        <taxon>Rhizopodaceae</taxon>
        <taxon>Rhizopus</taxon>
    </lineage>
</organism>
<evidence type="ECO:0000256" key="5">
    <source>
        <dbReference type="ARBA" id="ARBA00022989"/>
    </source>
</evidence>
<dbReference type="GO" id="GO:0004519">
    <property type="term" value="F:endonuclease activity"/>
    <property type="evidence" value="ECO:0007669"/>
    <property type="project" value="InterPro"/>
</dbReference>
<evidence type="ECO:0000259" key="9">
    <source>
        <dbReference type="PROSITE" id="PS51003"/>
    </source>
</evidence>
<accession>A0A367J0M4</accession>
<dbReference type="InterPro" id="IPR004860">
    <property type="entry name" value="LAGLIDADG_dom"/>
</dbReference>
<proteinExistence type="predicted"/>
<evidence type="ECO:0000313" key="11">
    <source>
        <dbReference type="Proteomes" id="UP000252139"/>
    </source>
</evidence>
<dbReference type="InterPro" id="IPR036150">
    <property type="entry name" value="Cyt_b/b6_C_sf"/>
</dbReference>
<dbReference type="PROSITE" id="PS51003">
    <property type="entry name" value="CYTB_CTER"/>
    <property type="match status" value="1"/>
</dbReference>
<dbReference type="GO" id="GO:0016491">
    <property type="term" value="F:oxidoreductase activity"/>
    <property type="evidence" value="ECO:0007669"/>
    <property type="project" value="UniProtKB-UniRule"/>
</dbReference>
<dbReference type="Proteomes" id="UP000252139">
    <property type="component" value="Unassembled WGS sequence"/>
</dbReference>
<dbReference type="InterPro" id="IPR027434">
    <property type="entry name" value="Homing_endonucl"/>
</dbReference>
<dbReference type="Gene3D" id="3.10.28.10">
    <property type="entry name" value="Homing endonucleases"/>
    <property type="match status" value="1"/>
</dbReference>
<evidence type="ECO:0000313" key="10">
    <source>
        <dbReference type="EMBL" id="RCH83498.1"/>
    </source>
</evidence>
<feature type="chain" id="PRO_5016712255" description="Cytochrome b/b6 C-terminal region profile domain-containing protein" evidence="8">
    <location>
        <begin position="17"/>
        <end position="180"/>
    </location>
</feature>
<gene>
    <name evidence="10" type="ORF">CU097_001315</name>
</gene>
<dbReference type="GO" id="GO:0022900">
    <property type="term" value="P:electron transport chain"/>
    <property type="evidence" value="ECO:0007669"/>
    <property type="project" value="UniProtKB-UniRule"/>
</dbReference>
<dbReference type="EMBL" id="PJQL01002641">
    <property type="protein sequence ID" value="RCH83498.1"/>
    <property type="molecule type" value="Genomic_DNA"/>
</dbReference>
<comment type="subcellular location">
    <subcellularLocation>
        <location evidence="1">Membrane</location>
        <topology evidence="1">Multi-pass membrane protein</topology>
    </subcellularLocation>
</comment>
<dbReference type="STRING" id="86630.A0A367J0M4"/>
<dbReference type="InterPro" id="IPR005798">
    <property type="entry name" value="Cyt_b/b6_C"/>
</dbReference>
<protein>
    <recommendedName>
        <fullName evidence="9">Cytochrome b/b6 C-terminal region profile domain-containing protein</fullName>
    </recommendedName>
</protein>
<dbReference type="GO" id="GO:0016020">
    <property type="term" value="C:membrane"/>
    <property type="evidence" value="ECO:0007669"/>
    <property type="project" value="UniProtKB-SubCell"/>
</dbReference>
<feature type="signal peptide" evidence="8">
    <location>
        <begin position="1"/>
        <end position="16"/>
    </location>
</feature>
<reference evidence="10 11" key="1">
    <citation type="journal article" date="2018" name="G3 (Bethesda)">
        <title>Phylogenetic and Phylogenomic Definition of Rhizopus Species.</title>
        <authorList>
            <person name="Gryganskyi A.P."/>
            <person name="Golan J."/>
            <person name="Dolatabadi S."/>
            <person name="Mondo S."/>
            <person name="Robb S."/>
            <person name="Idnurm A."/>
            <person name="Muszewska A."/>
            <person name="Steczkiewicz K."/>
            <person name="Masonjones S."/>
            <person name="Liao H.L."/>
            <person name="Gajdeczka M.T."/>
            <person name="Anike F."/>
            <person name="Vuek A."/>
            <person name="Anishchenko I.M."/>
            <person name="Voigt K."/>
            <person name="de Hoog G.S."/>
            <person name="Smith M.E."/>
            <person name="Heitman J."/>
            <person name="Vilgalys R."/>
            <person name="Stajich J.E."/>
        </authorList>
    </citation>
    <scope>NUCLEOTIDE SEQUENCE [LARGE SCALE GENOMIC DNA]</scope>
    <source>
        <strain evidence="10 11">CBS 357.93</strain>
    </source>
</reference>
<feature type="transmembrane region" description="Helical" evidence="7">
    <location>
        <begin position="130"/>
        <end position="153"/>
    </location>
</feature>
<keyword evidence="3 7" id="KW-0812">Transmembrane</keyword>
<sequence>IVPANIAMYLTPLALAIWIMDDGGRMGYGLKLATNCFTYNDCVFLSNTLAELYGIKSSVQNAGVPNQYHIYVWSESMPLLRDLVRPYFVPSMLYKLAALALVHMLTLHSHGSSNPEGISSNAEKAPMHPYFIFKDLVTIILFFIALTALVMYAPNMLGHSDNYIPANPMQTPPSIWISNN</sequence>
<evidence type="ECO:0000256" key="1">
    <source>
        <dbReference type="ARBA" id="ARBA00004141"/>
    </source>
</evidence>
<evidence type="ECO:0000256" key="8">
    <source>
        <dbReference type="SAM" id="SignalP"/>
    </source>
</evidence>
<keyword evidence="5 7" id="KW-1133">Transmembrane helix</keyword>
<comment type="caution">
    <text evidence="10">The sequence shown here is derived from an EMBL/GenBank/DDBJ whole genome shotgun (WGS) entry which is preliminary data.</text>
</comment>
<feature type="domain" description="Cytochrome b/b6 C-terminal region profile" evidence="9">
    <location>
        <begin position="117"/>
        <end position="180"/>
    </location>
</feature>
<dbReference type="OrthoDB" id="3232012at2759"/>
<evidence type="ECO:0000256" key="3">
    <source>
        <dbReference type="ARBA" id="ARBA00022692"/>
    </source>
</evidence>
<name>A0A367J0M4_RHIAZ</name>
<keyword evidence="4" id="KW-0249">Electron transport</keyword>
<dbReference type="SUPFAM" id="SSF55608">
    <property type="entry name" value="Homing endonucleases"/>
    <property type="match status" value="1"/>
</dbReference>
<feature type="non-terminal residue" evidence="10">
    <location>
        <position position="1"/>
    </location>
</feature>
<keyword evidence="6 7" id="KW-0472">Membrane</keyword>